<dbReference type="RefSeq" id="WP_264790944.1">
    <property type="nucleotide sequence ID" value="NZ_AP026867.1"/>
</dbReference>
<reference evidence="1" key="1">
    <citation type="submission" date="2022-09" db="EMBL/GenBank/DDBJ databases">
        <title>Aureispira anguillicida sp. nov., isolated from Leptocephalus of Japanese eel Anguilla japonica.</title>
        <authorList>
            <person name="Yuasa K."/>
            <person name="Mekata T."/>
            <person name="Ikunari K."/>
        </authorList>
    </citation>
    <scope>NUCLEOTIDE SEQUENCE</scope>
    <source>
        <strain evidence="1">EL160426</strain>
    </source>
</reference>
<dbReference type="Proteomes" id="UP001060919">
    <property type="component" value="Chromosome"/>
</dbReference>
<gene>
    <name evidence="1" type="ORF">AsAng_0002730</name>
</gene>
<accession>A0A915Y9W8</accession>
<keyword evidence="2" id="KW-1185">Reference proteome</keyword>
<proteinExistence type="predicted"/>
<protein>
    <submittedName>
        <fullName evidence="1">Uncharacterized protein</fullName>
    </submittedName>
</protein>
<dbReference type="KEGG" id="aup:AsAng_0002730"/>
<evidence type="ECO:0000313" key="2">
    <source>
        <dbReference type="Proteomes" id="UP001060919"/>
    </source>
</evidence>
<sequence length="1034" mass="121237">MAYKRVKGGEKNLKSGVRWTKDEIILVYKLYKELNGVGLHEHNPAIQKLASRLGRTVRSTEAQTLMFRNLERSGIYSHGNMNKLTKEVWNEFELKKTSKETEQEEPVFKYKDWNKSLVNHFFNEHLANQEIGCFPTSDELFQEISNFQYSVEDFINAISKEIGALNFFSKLEQLYNNSLPRKLGERVVRKPIPEYFGFIIFIIYALAEDESDNLTIANVYKRINHFGNSVLGDKWSKINSGISKSKLEPIWENLEEWSCQFKKGSLGYFIRHNPNNSNRKYVSRIERHSLFNSSQFSRIIDLLIDDGFIVGKVISKTEWCTFFGKHPNKLKKSQLILKYLTEEGPLQISIVKFLNSYCRQHYTAKTLSSEKAEFRTPPIPLRLCIDRLPSWPNDPISEFYFRALSENLEETILEYADFEYNISLDSTNTSNKLFLDVDLSEGLLIKSGTQRYMTNKNVYWLTKNHEFNEWREAEFPSNDTSFILIIDRDTLDNINISSTIKCNEHELLNTNHFALKFSGLEEAQFDEIYNIYNPYSKIEGKIDLISVFTGDRRKCIFKEFNPIFRYIGPNSSPQIIAINPKTKEKLCTLIHIENSDHLYRIPNTFEYEGQFQIKEEGGKIKSRYNLYFGNLSGEAKNISLPYLKDQEGKNCIELKRGDNDILDIPCDFYKKFDVSKFNQWHMNLFRLFNPKKKGNTLALLNASTWQLSQGDILLQFIAQNQSVSTYDFPKLLRELDSELSLRYSKRIMDHWRHLGYINFQDYGECIKVNPTAILFVRTTVGLRGYLCGHRTSSFINQLKQECEKISIQLIEEKHSNYKEDLYPTKFILQDNDGELSKFLSLKKTMQIDFVNDIEHPLNPTFAVYQLACLYTQRTVKEFLKDIHKNPKYSTDHHRKRVFDTNSLKWIDTTKEVETLPDLSVVRYEGFRDNSMTHIIKVNNQVRLLNELYLGIFSVLDLNKTILFKQKIEKNDEYDLLVPFFLGLPFWIERGLILINAEIPEMQKTQNTPFRVYRNIPLKIIKVIEEKLNQKILTL</sequence>
<name>A0A915Y9W8_9BACT</name>
<evidence type="ECO:0000313" key="1">
    <source>
        <dbReference type="EMBL" id="BDS09569.1"/>
    </source>
</evidence>
<organism evidence="1 2">
    <name type="scientific">Aureispira anguillae</name>
    <dbReference type="NCBI Taxonomy" id="2864201"/>
    <lineage>
        <taxon>Bacteria</taxon>
        <taxon>Pseudomonadati</taxon>
        <taxon>Bacteroidota</taxon>
        <taxon>Saprospiria</taxon>
        <taxon>Saprospirales</taxon>
        <taxon>Saprospiraceae</taxon>
        <taxon>Aureispira</taxon>
    </lineage>
</organism>
<dbReference type="EMBL" id="AP026867">
    <property type="protein sequence ID" value="BDS09569.1"/>
    <property type="molecule type" value="Genomic_DNA"/>
</dbReference>
<dbReference type="AlphaFoldDB" id="A0A915Y9W8"/>